<keyword evidence="2" id="KW-0012">Acyltransferase</keyword>
<organism evidence="2 3">
    <name type="scientific">Saprospira grandis DSM 2844</name>
    <dbReference type="NCBI Taxonomy" id="694433"/>
    <lineage>
        <taxon>Bacteria</taxon>
        <taxon>Pseudomonadati</taxon>
        <taxon>Bacteroidota</taxon>
        <taxon>Saprospiria</taxon>
        <taxon>Saprospirales</taxon>
        <taxon>Saprospiraceae</taxon>
        <taxon>Saprospira</taxon>
    </lineage>
</organism>
<dbReference type="OrthoDB" id="9801162at2"/>
<dbReference type="EMBL" id="JH719942">
    <property type="protein sequence ID" value="EJF53853.1"/>
    <property type="molecule type" value="Genomic_DNA"/>
</dbReference>
<keyword evidence="2" id="KW-0378">Hydrolase</keyword>
<gene>
    <name evidence="2" type="ORF">SapgrDRAFT_2173</name>
</gene>
<dbReference type="Pfam" id="PF12697">
    <property type="entry name" value="Abhydrolase_6"/>
    <property type="match status" value="1"/>
</dbReference>
<evidence type="ECO:0000259" key="1">
    <source>
        <dbReference type="Pfam" id="PF12697"/>
    </source>
</evidence>
<dbReference type="InterPro" id="IPR029058">
    <property type="entry name" value="AB_hydrolase_fold"/>
</dbReference>
<dbReference type="AlphaFoldDB" id="J1I638"/>
<name>J1I638_9BACT</name>
<sequence>MDYKVKELGKFQYIEEGQGETLLLLHGLFGALSNFGSIIEHFRKDYRILVPVLPIYEAPLRELSVGYLKNYVVDFLEAKGETEKMHVLGNSLGGHVSLFMALEEQDRLKSLILTGSSGLFENTLGNTFPKRKSYTFIERKAEYTFYDPATASKELVDSLFEIVNNNEKAIRVVACARSAIRDNVENRLHNIKVPTLLVWGKQDRITPPFVGEDFHKGIEKSQLYYIDKCGHAPMMERPNEFNRILSAFLAHQN</sequence>
<dbReference type="Gene3D" id="3.40.50.1820">
    <property type="entry name" value="alpha/beta hydrolase"/>
    <property type="match status" value="1"/>
</dbReference>
<feature type="domain" description="AB hydrolase-1" evidence="1">
    <location>
        <begin position="22"/>
        <end position="243"/>
    </location>
</feature>
<proteinExistence type="predicted"/>
<dbReference type="HOGENOM" id="CLU_020336_13_2_10"/>
<dbReference type="GO" id="GO:0016787">
    <property type="term" value="F:hydrolase activity"/>
    <property type="evidence" value="ECO:0007669"/>
    <property type="project" value="UniProtKB-KW"/>
</dbReference>
<dbReference type="GO" id="GO:0016746">
    <property type="term" value="F:acyltransferase activity"/>
    <property type="evidence" value="ECO:0007669"/>
    <property type="project" value="UniProtKB-KW"/>
</dbReference>
<dbReference type="PRINTS" id="PR00111">
    <property type="entry name" value="ABHYDROLASE"/>
</dbReference>
<dbReference type="SUPFAM" id="SSF53474">
    <property type="entry name" value="alpha/beta-Hydrolases"/>
    <property type="match status" value="1"/>
</dbReference>
<keyword evidence="2" id="KW-0808">Transferase</keyword>
<dbReference type="PANTHER" id="PTHR46438">
    <property type="entry name" value="ALPHA/BETA-HYDROLASES SUPERFAMILY PROTEIN"/>
    <property type="match status" value="1"/>
</dbReference>
<accession>J1I638</accession>
<reference evidence="3" key="1">
    <citation type="journal article" date="2012" name="Stand. Genomic Sci.">
        <title>Permanent draft genome sequence of the gliding predator Saprospira grandis strain Sa g1 (= HR1).</title>
        <authorList>
            <person name="Mavromatis K."/>
            <person name="Chertkov O."/>
            <person name="Lapidus A."/>
            <person name="Nolan M."/>
            <person name="Lucas S."/>
            <person name="Tice H."/>
            <person name="Del Rio T.G."/>
            <person name="Cheng J.F."/>
            <person name="Han C."/>
            <person name="Tapia R."/>
            <person name="Bruce D."/>
            <person name="Goodwin L.A."/>
            <person name="Pitluck S."/>
            <person name="Huntemann M."/>
            <person name="Liolios K."/>
            <person name="Pagani I."/>
            <person name="Ivanova N."/>
            <person name="Mikhailova N."/>
            <person name="Pati A."/>
            <person name="Chen A."/>
            <person name="Palaniappan K."/>
            <person name="Land M."/>
            <person name="Brambilla E.M."/>
            <person name="Rohde M."/>
            <person name="Spring S."/>
            <person name="Goker M."/>
            <person name="Detter J.C."/>
            <person name="Bristow J."/>
            <person name="Eisen J.A."/>
            <person name="Markowitz V."/>
            <person name="Hugenholtz P."/>
            <person name="Kyrpides N.C."/>
            <person name="Klenk H.P."/>
            <person name="Woyke T."/>
        </authorList>
    </citation>
    <scope>NUCLEOTIDE SEQUENCE [LARGE SCALE GENOMIC DNA]</scope>
    <source>
        <strain evidence="3">DSM 2844</strain>
    </source>
</reference>
<dbReference type="RefSeq" id="WP_002659532.1">
    <property type="nucleotide sequence ID" value="NZ_JH719942.1"/>
</dbReference>
<protein>
    <submittedName>
        <fullName evidence="2">Putative hydrolase or acyltransferase of alpha/beta superfamily</fullName>
    </submittedName>
</protein>
<dbReference type="Proteomes" id="UP000005113">
    <property type="component" value="Unassembled WGS sequence"/>
</dbReference>
<evidence type="ECO:0000313" key="3">
    <source>
        <dbReference type="Proteomes" id="UP000005113"/>
    </source>
</evidence>
<evidence type="ECO:0000313" key="2">
    <source>
        <dbReference type="EMBL" id="EJF53853.1"/>
    </source>
</evidence>
<dbReference type="InterPro" id="IPR000073">
    <property type="entry name" value="AB_hydrolase_1"/>
</dbReference>